<sequence length="398" mass="46181">MSRPAGKIASVGDTHKIVYENRRLINDYLDQAARVVGNQDPVMYKDPREMDEDAAHTPNGYQINMNVLDSLPPITGYPLLFTGVLKCRYEAIKTLFDKKFGQSFRLMGVDVLEDRWYVYVKTLAEAAEVILRMDKLVFHGGVLCVRYLHPNGTLLHVNQVNRLIEQKNYNASATITRRNNGYVEFSPKQMKWFNEIFENFHKLPYHFSSGIPIEPAIRAIRKTQCKSHVVIRMALKEYGRFLMGTCLKGKYVKNGWLKMISNKPMSAELRKEIEVCQYQPQETWEPFGVDLIESVETFIQYMKAMMRKFGPLNVYLSLRLRLSTFIGHSEFQAPATSRELIFYLEQHSPDFVVIDDTIYDITIPDHIRILREHLTNAFARSRKYSSTSFVNHFALRGI</sequence>
<dbReference type="AlphaFoldDB" id="A0A811JXR4"/>
<dbReference type="EMBL" id="CAJFDH010000001">
    <property type="protein sequence ID" value="CAD5207803.1"/>
    <property type="molecule type" value="Genomic_DNA"/>
</dbReference>
<evidence type="ECO:0000313" key="2">
    <source>
        <dbReference type="Proteomes" id="UP000614601"/>
    </source>
</evidence>
<accession>A0A811JXR4</accession>
<dbReference type="EMBL" id="CAJFCW020000001">
    <property type="protein sequence ID" value="CAG9086654.1"/>
    <property type="molecule type" value="Genomic_DNA"/>
</dbReference>
<organism evidence="1 2">
    <name type="scientific">Bursaphelenchus okinawaensis</name>
    <dbReference type="NCBI Taxonomy" id="465554"/>
    <lineage>
        <taxon>Eukaryota</taxon>
        <taxon>Metazoa</taxon>
        <taxon>Ecdysozoa</taxon>
        <taxon>Nematoda</taxon>
        <taxon>Chromadorea</taxon>
        <taxon>Rhabditida</taxon>
        <taxon>Tylenchina</taxon>
        <taxon>Tylenchomorpha</taxon>
        <taxon>Aphelenchoidea</taxon>
        <taxon>Aphelenchoididae</taxon>
        <taxon>Bursaphelenchus</taxon>
    </lineage>
</organism>
<protein>
    <submittedName>
        <fullName evidence="1">Uncharacterized protein</fullName>
    </submittedName>
</protein>
<keyword evidence="2" id="KW-1185">Reference proteome</keyword>
<gene>
    <name evidence="1" type="ORF">BOKJ2_LOCUS2380</name>
</gene>
<reference evidence="1" key="1">
    <citation type="submission" date="2020-09" db="EMBL/GenBank/DDBJ databases">
        <authorList>
            <person name="Kikuchi T."/>
        </authorList>
    </citation>
    <scope>NUCLEOTIDE SEQUENCE</scope>
    <source>
        <strain evidence="1">SH1</strain>
    </source>
</reference>
<dbReference type="Proteomes" id="UP000614601">
    <property type="component" value="Unassembled WGS sequence"/>
</dbReference>
<comment type="caution">
    <text evidence="1">The sequence shown here is derived from an EMBL/GenBank/DDBJ whole genome shotgun (WGS) entry which is preliminary data.</text>
</comment>
<evidence type="ECO:0000313" key="1">
    <source>
        <dbReference type="EMBL" id="CAD5207803.1"/>
    </source>
</evidence>
<dbReference type="Proteomes" id="UP000783686">
    <property type="component" value="Unassembled WGS sequence"/>
</dbReference>
<dbReference type="OrthoDB" id="5783443at2759"/>
<name>A0A811JXR4_9BILA</name>
<proteinExistence type="predicted"/>